<feature type="transmembrane region" description="Helical" evidence="5">
    <location>
        <begin position="100"/>
        <end position="119"/>
    </location>
</feature>
<feature type="transmembrane region" description="Helical" evidence="5">
    <location>
        <begin position="163"/>
        <end position="185"/>
    </location>
</feature>
<dbReference type="AlphaFoldDB" id="A0A7S4PE89"/>
<feature type="transmembrane region" description="Helical" evidence="5">
    <location>
        <begin position="332"/>
        <end position="353"/>
    </location>
</feature>
<feature type="transmembrane region" description="Helical" evidence="5">
    <location>
        <begin position="443"/>
        <end position="464"/>
    </location>
</feature>
<dbReference type="PANTHER" id="PTHR30249:SF0">
    <property type="entry name" value="PLASTIDAL GLYCOLATE_GLYCERATE TRANSLOCATOR 1, CHLOROPLASTIC"/>
    <property type="match status" value="1"/>
</dbReference>
<dbReference type="EMBL" id="HBKN01043356">
    <property type="protein sequence ID" value="CAE2332253.1"/>
    <property type="molecule type" value="Transcribed_RNA"/>
</dbReference>
<evidence type="ECO:0000256" key="1">
    <source>
        <dbReference type="ARBA" id="ARBA00004141"/>
    </source>
</evidence>
<keyword evidence="2 5" id="KW-0812">Transmembrane</keyword>
<reference evidence="6" key="1">
    <citation type="submission" date="2021-01" db="EMBL/GenBank/DDBJ databases">
        <authorList>
            <person name="Corre E."/>
            <person name="Pelletier E."/>
            <person name="Niang G."/>
            <person name="Scheremetjew M."/>
            <person name="Finn R."/>
            <person name="Kale V."/>
            <person name="Holt S."/>
            <person name="Cochrane G."/>
            <person name="Meng A."/>
            <person name="Brown T."/>
            <person name="Cohen L."/>
        </authorList>
    </citation>
    <scope>NUCLEOTIDE SEQUENCE</scope>
    <source>
        <strain evidence="6">CCMP 2712</strain>
    </source>
</reference>
<sequence>MASPAFSARTLGAMSSDNVPLAKRNALKANERQWGIVAPLTATSSDSSGDGSTQNLPSMMVKQVSKLLDSVPSVAVLILLNTLTIKVFKKFGVTVIPPPLFGMFSLFAFLLAIPETAASKVVKFFNPGVTLLNRFLPLFYTPALVVLPLPASTVTGADAAKMLAAIVCVIFASYSSTAFVTTGLQSLAKGGEAELETSAPKTFSPFLERLWAVATAVTFAGAVASPTTLPIFMFSATLFAFIAGNRLSYVLPKAVNNSWHYLMTAFVLVNAMFAVYGAVVGKAQFDLLRAYLMPGAGIFAAPGNIIMYFLAPAIWSFAFGLYGRRKTLFPNWLPIIGGSFWSAFSGVFMIAFFSKLFGASEILRLAVLPRGTAALAVIQAGYIGASTAFVTAATVITGMLGANFGKTILDGLKVKSSCARGVATGGAAFTLGTAALAKDDPSAFPFGALGMALMSTWATLLYTVTPVRNAIMSTAGLTPPGIEQSAQRTVKKAAPAPKKTIAFTAGPDVKVQREM</sequence>
<proteinExistence type="predicted"/>
<comment type="subcellular location">
    <subcellularLocation>
        <location evidence="1">Membrane</location>
        <topology evidence="1">Multi-pass membrane protein</topology>
    </subcellularLocation>
</comment>
<feature type="transmembrane region" description="Helical" evidence="5">
    <location>
        <begin position="299"/>
        <end position="320"/>
    </location>
</feature>
<feature type="transmembrane region" description="Helical" evidence="5">
    <location>
        <begin position="417"/>
        <end position="437"/>
    </location>
</feature>
<dbReference type="InterPro" id="IPR007300">
    <property type="entry name" value="CidB/LrgB"/>
</dbReference>
<organism evidence="6">
    <name type="scientific">Guillardia theta</name>
    <name type="common">Cryptophyte</name>
    <name type="synonym">Cryptomonas phi</name>
    <dbReference type="NCBI Taxonomy" id="55529"/>
    <lineage>
        <taxon>Eukaryota</taxon>
        <taxon>Cryptophyceae</taxon>
        <taxon>Pyrenomonadales</taxon>
        <taxon>Geminigeraceae</taxon>
        <taxon>Guillardia</taxon>
    </lineage>
</organism>
<evidence type="ECO:0000256" key="5">
    <source>
        <dbReference type="SAM" id="Phobius"/>
    </source>
</evidence>
<protein>
    <recommendedName>
        <fullName evidence="7">LrgB-like protein</fullName>
    </recommendedName>
</protein>
<evidence type="ECO:0000256" key="4">
    <source>
        <dbReference type="ARBA" id="ARBA00023136"/>
    </source>
</evidence>
<name>A0A7S4PE89_GUITH</name>
<keyword evidence="4 5" id="KW-0472">Membrane</keyword>
<evidence type="ECO:0000256" key="3">
    <source>
        <dbReference type="ARBA" id="ARBA00022989"/>
    </source>
</evidence>
<dbReference type="Pfam" id="PF04172">
    <property type="entry name" value="LrgB"/>
    <property type="match status" value="1"/>
</dbReference>
<evidence type="ECO:0000256" key="2">
    <source>
        <dbReference type="ARBA" id="ARBA00022692"/>
    </source>
</evidence>
<evidence type="ECO:0008006" key="7">
    <source>
        <dbReference type="Google" id="ProtNLM"/>
    </source>
</evidence>
<dbReference type="PANTHER" id="PTHR30249">
    <property type="entry name" value="PUTATIVE SEROTONIN TRANSPORTER"/>
    <property type="match status" value="1"/>
</dbReference>
<accession>A0A7S4PE89</accession>
<evidence type="ECO:0000313" key="6">
    <source>
        <dbReference type="EMBL" id="CAE2332253.1"/>
    </source>
</evidence>
<keyword evidence="3 5" id="KW-1133">Transmembrane helix</keyword>
<feature type="transmembrane region" description="Helical" evidence="5">
    <location>
        <begin position="261"/>
        <end position="279"/>
    </location>
</feature>
<gene>
    <name evidence="6" type="ORF">GTHE00462_LOCUS33966</name>
</gene>
<dbReference type="GO" id="GO:0016020">
    <property type="term" value="C:membrane"/>
    <property type="evidence" value="ECO:0007669"/>
    <property type="project" value="UniProtKB-SubCell"/>
</dbReference>
<feature type="transmembrane region" description="Helical" evidence="5">
    <location>
        <begin position="231"/>
        <end position="249"/>
    </location>
</feature>
<feature type="transmembrane region" description="Helical" evidence="5">
    <location>
        <begin position="131"/>
        <end position="151"/>
    </location>
</feature>
<feature type="transmembrane region" description="Helical" evidence="5">
    <location>
        <begin position="373"/>
        <end position="396"/>
    </location>
</feature>